<evidence type="ECO:0000256" key="1">
    <source>
        <dbReference type="SAM" id="MobiDB-lite"/>
    </source>
</evidence>
<gene>
    <name evidence="2" type="ORF">BJG266_LOCUS37228</name>
    <name evidence="3" type="ORF">QVE165_LOCUS54162</name>
</gene>
<dbReference type="EMBL" id="CAJNOI010001202">
    <property type="protein sequence ID" value="CAF1393100.1"/>
    <property type="molecule type" value="Genomic_DNA"/>
</dbReference>
<evidence type="ECO:0000313" key="2">
    <source>
        <dbReference type="EMBL" id="CAF1393100.1"/>
    </source>
</evidence>
<evidence type="ECO:0000313" key="5">
    <source>
        <dbReference type="Proteomes" id="UP000663877"/>
    </source>
</evidence>
<organism evidence="2 5">
    <name type="scientific">Adineta steineri</name>
    <dbReference type="NCBI Taxonomy" id="433720"/>
    <lineage>
        <taxon>Eukaryota</taxon>
        <taxon>Metazoa</taxon>
        <taxon>Spiralia</taxon>
        <taxon>Gnathifera</taxon>
        <taxon>Rotifera</taxon>
        <taxon>Eurotatoria</taxon>
        <taxon>Bdelloidea</taxon>
        <taxon>Adinetida</taxon>
        <taxon>Adinetidae</taxon>
        <taxon>Adineta</taxon>
    </lineage>
</organism>
<dbReference type="SUPFAM" id="SSF141571">
    <property type="entry name" value="Pentapeptide repeat-like"/>
    <property type="match status" value="1"/>
</dbReference>
<evidence type="ECO:0000313" key="4">
    <source>
        <dbReference type="Proteomes" id="UP000663832"/>
    </source>
</evidence>
<dbReference type="EMBL" id="CAJNOM010001535">
    <property type="protein sequence ID" value="CAF1611778.1"/>
    <property type="molecule type" value="Genomic_DNA"/>
</dbReference>
<dbReference type="Proteomes" id="UP000663832">
    <property type="component" value="Unassembled WGS sequence"/>
</dbReference>
<sequence length="281" mass="29004">NLSGADFGNSDLTGAHFSNSDLSGAKITEDQLNQASFENVIMPNGKKSEIISSTTTKKPVTQITTIIKTKMSTTTSPSPSSPSSLSTSSTTTTTLSPSTRSLLTTIITCETITYSQYFTNDTASSTQCSVWSAFLANLTCSNYSSMRINSTSDPVGITVIDPIVANPIRSALRTNGTYTGASNGYTWTVNRCSGVQELRTSGSACSCNNTYGIRPCNNKANLSNLDGLSGLGGLGRAGAVSGIGLLPGIGGLPGIGARPEIGGLKNATCGASSQTMSLTFQ</sequence>
<dbReference type="Proteomes" id="UP000663877">
    <property type="component" value="Unassembled WGS sequence"/>
</dbReference>
<dbReference type="OrthoDB" id="9989223at2759"/>
<feature type="non-terminal residue" evidence="2">
    <location>
        <position position="1"/>
    </location>
</feature>
<comment type="caution">
    <text evidence="2">The sequence shown here is derived from an EMBL/GenBank/DDBJ whole genome shotgun (WGS) entry which is preliminary data.</text>
</comment>
<name>A0A815KAJ1_9BILA</name>
<accession>A0A815KAJ1</accession>
<dbReference type="Pfam" id="PF00805">
    <property type="entry name" value="Pentapeptide"/>
    <property type="match status" value="1"/>
</dbReference>
<dbReference type="AlphaFoldDB" id="A0A815KAJ1"/>
<feature type="region of interest" description="Disordered" evidence="1">
    <location>
        <begin position="68"/>
        <end position="96"/>
    </location>
</feature>
<dbReference type="Gene3D" id="2.160.20.80">
    <property type="entry name" value="E3 ubiquitin-protein ligase SopA"/>
    <property type="match status" value="1"/>
</dbReference>
<reference evidence="2" key="1">
    <citation type="submission" date="2021-02" db="EMBL/GenBank/DDBJ databases">
        <authorList>
            <person name="Nowell W R."/>
        </authorList>
    </citation>
    <scope>NUCLEOTIDE SEQUENCE</scope>
</reference>
<dbReference type="InterPro" id="IPR001646">
    <property type="entry name" value="5peptide_repeat"/>
</dbReference>
<protein>
    <submittedName>
        <fullName evidence="2">Uncharacterized protein</fullName>
    </submittedName>
</protein>
<keyword evidence="4" id="KW-1185">Reference proteome</keyword>
<proteinExistence type="predicted"/>
<evidence type="ECO:0000313" key="3">
    <source>
        <dbReference type="EMBL" id="CAF1611778.1"/>
    </source>
</evidence>